<dbReference type="PANTHER" id="PTHR38149:SF1">
    <property type="entry name" value="ATPASE"/>
    <property type="match status" value="1"/>
</dbReference>
<dbReference type="Pfam" id="PF20446">
    <property type="entry name" value="ABC_N"/>
    <property type="match status" value="1"/>
</dbReference>
<dbReference type="SUPFAM" id="SSF52540">
    <property type="entry name" value="P-loop containing nucleoside triphosphate hydrolases"/>
    <property type="match status" value="1"/>
</dbReference>
<feature type="region of interest" description="Disordered" evidence="1">
    <location>
        <begin position="426"/>
        <end position="460"/>
    </location>
</feature>
<proteinExistence type="predicted"/>
<dbReference type="PATRIC" id="fig|1703770.3.peg.1002"/>
<dbReference type="Pfam" id="PF21117">
    <property type="entry name" value="MRB1590_C"/>
    <property type="match status" value="1"/>
</dbReference>
<dbReference type="AlphaFoldDB" id="A0A0S7WUT6"/>
<name>A0A0S7WUT6_UNCT6</name>
<gene>
    <name evidence="5" type="ORF">AMJ39_02770</name>
</gene>
<evidence type="ECO:0000259" key="2">
    <source>
        <dbReference type="Pfam" id="PF09818"/>
    </source>
</evidence>
<evidence type="ECO:0000313" key="5">
    <source>
        <dbReference type="EMBL" id="KPJ53926.1"/>
    </source>
</evidence>
<protein>
    <submittedName>
        <fullName evidence="5">ABC transporter ATPase</fullName>
    </submittedName>
</protein>
<organism evidence="5 6">
    <name type="scientific">candidate division TA06 bacterium DG_24</name>
    <dbReference type="NCBI Taxonomy" id="1703770"/>
    <lineage>
        <taxon>Bacteria</taxon>
        <taxon>Bacteria division TA06</taxon>
    </lineage>
</organism>
<accession>A0A0S7WUT6</accession>
<reference evidence="5 6" key="1">
    <citation type="journal article" date="2015" name="Microbiome">
        <title>Genomic resolution of linkages in carbon, nitrogen, and sulfur cycling among widespread estuary sediment bacteria.</title>
        <authorList>
            <person name="Baker B.J."/>
            <person name="Lazar C.S."/>
            <person name="Teske A.P."/>
            <person name="Dick G.J."/>
        </authorList>
    </citation>
    <scope>NUCLEOTIDE SEQUENCE [LARGE SCALE GENOMIC DNA]</scope>
    <source>
        <strain evidence="5">DG_24</strain>
    </source>
</reference>
<dbReference type="InterPro" id="IPR049069">
    <property type="entry name" value="MRB1590-like_C"/>
</dbReference>
<dbReference type="InterPro" id="IPR019195">
    <property type="entry name" value="ABC_ATPase_put"/>
</dbReference>
<dbReference type="Proteomes" id="UP000052008">
    <property type="component" value="Unassembled WGS sequence"/>
</dbReference>
<comment type="caution">
    <text evidence="5">The sequence shown here is derived from an EMBL/GenBank/DDBJ whole genome shotgun (WGS) entry which is preliminary data.</text>
</comment>
<dbReference type="InterPro" id="IPR027417">
    <property type="entry name" value="P-loop_NTPase"/>
</dbReference>
<evidence type="ECO:0000313" key="6">
    <source>
        <dbReference type="Proteomes" id="UP000052008"/>
    </source>
</evidence>
<sequence length="576" mass="63968">MEQLAAKLKRIDGRGYKAYKSIAGRYAFPNFELHVDHVQGDPFAAPSRMRVRVGRDTAGFPRETYAGESRRTALEDFLTRRYRDAINRTAKGRRGSGKSGTIGIIPCGQEILKRSSMVVDDEFVEARFVVGLPARGRTILGKEAETIFFKEIPRIVDGALLFANLDADRLWTHVKIAEDQDFIRRTLPDKGLVSFLANVSILPRRSGVDDRPMDRETAVPLFSPPSLETSFTTPNSGVVNGMGIPAGVTLIVGGGYHGKSTLLRAVERGVYNQIPEDGREFVVTNPHAVKIRAEDGRRVEKVDISDFIGDLPGGKSTTAFSSDDASGSTSQAANIVEALELGAELLLIDEDTSATNFMIRDHRMQLLVAKEKEPITPFVDRVRSLYGHHGVSTILVLGGSGDYLDVADLVIMLDAYRPRDVTREAKKVAKKVRTGRTREGAEKPRRPRPRAPLARSFDPRRGKKAVKIDARRIDTIFYGYEELDLSYVEQIVDLGQTRAIGDAIHYAAQQYVDGRRTLKQIVDLVMRDIDRAGPDVINPFQRVPFGGYVGFRKYELGAAINRLRTLVVKSGSRRSR</sequence>
<feature type="domain" description="MRB1590-like C-terminal" evidence="4">
    <location>
        <begin position="467"/>
        <end position="569"/>
    </location>
</feature>
<evidence type="ECO:0000259" key="3">
    <source>
        <dbReference type="Pfam" id="PF20446"/>
    </source>
</evidence>
<dbReference type="InterPro" id="IPR046834">
    <property type="entry name" value="ABC_ATPase_C"/>
</dbReference>
<feature type="domain" description="ATPase of the ABC class N-terminal" evidence="3">
    <location>
        <begin position="1"/>
        <end position="161"/>
    </location>
</feature>
<dbReference type="EMBL" id="LIZS01000010">
    <property type="protein sequence ID" value="KPJ53926.1"/>
    <property type="molecule type" value="Genomic_DNA"/>
</dbReference>
<dbReference type="PANTHER" id="PTHR38149">
    <property type="entry name" value="ATPASE"/>
    <property type="match status" value="1"/>
</dbReference>
<dbReference type="Pfam" id="PF09818">
    <property type="entry name" value="ABC_ATPase"/>
    <property type="match status" value="1"/>
</dbReference>
<dbReference type="STRING" id="1703770.AMJ39_02770"/>
<feature type="domain" description="ATPase of the ABC class C-terminal" evidence="2">
    <location>
        <begin position="167"/>
        <end position="444"/>
    </location>
</feature>
<evidence type="ECO:0000256" key="1">
    <source>
        <dbReference type="SAM" id="MobiDB-lite"/>
    </source>
</evidence>
<dbReference type="InterPro" id="IPR046833">
    <property type="entry name" value="ABC_N"/>
</dbReference>
<evidence type="ECO:0000259" key="4">
    <source>
        <dbReference type="Pfam" id="PF21117"/>
    </source>
</evidence>